<feature type="transmembrane region" description="Helical" evidence="1">
    <location>
        <begin position="37"/>
        <end position="58"/>
    </location>
</feature>
<reference evidence="3" key="2">
    <citation type="journal article" date="2021" name="Front. Microbiol.">
        <title>Generation of Tetracycline and Rifamycin Resistant Chlamydia Suis Recombinants.</title>
        <authorList>
            <person name="Marti H."/>
            <person name="Bommana S."/>
            <person name="Read T.D."/>
            <person name="Pesch T."/>
            <person name="Prahauser B."/>
            <person name="Dean D."/>
            <person name="Borel N."/>
        </authorList>
    </citation>
    <scope>NUCLEOTIDE SEQUENCE</scope>
    <source>
        <strain evidence="3">208.1</strain>
    </source>
</reference>
<gene>
    <name evidence="2" type="primary">Inclusion membrane protein-27</name>
    <name evidence="2" type="ORF">Chls_507</name>
    <name evidence="3" type="ORF">INQ84_03655</name>
</gene>
<accession>A0AAQ0J5V3</accession>
<evidence type="ECO:0000313" key="3">
    <source>
        <dbReference type="EMBL" id="QYC74186.1"/>
    </source>
</evidence>
<protein>
    <submittedName>
        <fullName evidence="2">Inclusion membrane protein-27</fullName>
    </submittedName>
</protein>
<dbReference type="Proteomes" id="UP000512184">
    <property type="component" value="Chromosome"/>
</dbReference>
<keyword evidence="1" id="KW-0812">Transmembrane</keyword>
<keyword evidence="4" id="KW-1185">Reference proteome</keyword>
<dbReference type="RefSeq" id="WP_080122095.1">
    <property type="nucleotide sequence ID" value="NZ_CP035278.1"/>
</dbReference>
<evidence type="ECO:0000256" key="1">
    <source>
        <dbReference type="SAM" id="Phobius"/>
    </source>
</evidence>
<name>A0AAQ0J5V3_9CHLA</name>
<evidence type="ECO:0000313" key="4">
    <source>
        <dbReference type="Proteomes" id="UP000512184"/>
    </source>
</evidence>
<reference evidence="2 4" key="1">
    <citation type="submission" date="2019-01" db="EMBL/GenBank/DDBJ databases">
        <title>Whole genome sequencing and annotation enables comparative genome analysis that reveals unique features of the Chlamydia suis R19 Genome.</title>
        <authorList>
            <person name="Dimond Z.E."/>
        </authorList>
    </citation>
    <scope>NUCLEOTIDE SEQUENCE [LARGE SCALE GENOMIC DNA]</scope>
    <source>
        <strain evidence="2 4">R19</strain>
    </source>
</reference>
<organism evidence="3 5">
    <name type="scientific">Chlamydia suis</name>
    <dbReference type="NCBI Taxonomy" id="83559"/>
    <lineage>
        <taxon>Bacteria</taxon>
        <taxon>Pseudomonadati</taxon>
        <taxon>Chlamydiota</taxon>
        <taxon>Chlamydiia</taxon>
        <taxon>Chlamydiales</taxon>
        <taxon>Chlamydiaceae</taxon>
        <taxon>Chlamydia/Chlamydophila group</taxon>
        <taxon>Chlamydia</taxon>
    </lineage>
</organism>
<dbReference type="EMBL" id="CP035278">
    <property type="protein sequence ID" value="QHP83382.1"/>
    <property type="molecule type" value="Genomic_DNA"/>
</dbReference>
<dbReference type="EMBL" id="CP063185">
    <property type="protein sequence ID" value="QYC74186.1"/>
    <property type="molecule type" value="Genomic_DNA"/>
</dbReference>
<evidence type="ECO:0000313" key="5">
    <source>
        <dbReference type="Proteomes" id="UP000825134"/>
    </source>
</evidence>
<keyword evidence="1" id="KW-0472">Membrane</keyword>
<keyword evidence="1" id="KW-1133">Transmembrane helix</keyword>
<dbReference type="Proteomes" id="UP000825134">
    <property type="component" value="Chromosome"/>
</dbReference>
<proteinExistence type="predicted"/>
<evidence type="ECO:0000313" key="2">
    <source>
        <dbReference type="EMBL" id="QHP83382.1"/>
    </source>
</evidence>
<sequence length="107" mass="11637">MQITIVNPSSLNPASFNERLFSHSTLNTNSSFDYLKILIPFVTGSFCLLFGALILAGIVTGTPFLAASYFLSLGVTLVAGAGLCMVFRPPSFSIYQSRTSKLHISYY</sequence>
<dbReference type="AlphaFoldDB" id="A0AAQ0J5V3"/>
<feature type="transmembrane region" description="Helical" evidence="1">
    <location>
        <begin position="64"/>
        <end position="87"/>
    </location>
</feature>